<evidence type="ECO:0000313" key="2">
    <source>
        <dbReference type="Proteomes" id="UP000537592"/>
    </source>
</evidence>
<organism evidence="1 2">
    <name type="scientific">Pseudochelatococcus contaminans</name>
    <dbReference type="NCBI Taxonomy" id="1538103"/>
    <lineage>
        <taxon>Bacteria</taxon>
        <taxon>Pseudomonadati</taxon>
        <taxon>Pseudomonadota</taxon>
        <taxon>Alphaproteobacteria</taxon>
        <taxon>Hyphomicrobiales</taxon>
        <taxon>Chelatococcaceae</taxon>
        <taxon>Pseudochelatococcus</taxon>
    </lineage>
</organism>
<gene>
    <name evidence="1" type="ORF">FHS81_002263</name>
</gene>
<accession>A0A7W5Z5P8</accession>
<protein>
    <submittedName>
        <fullName evidence="1">Uncharacterized protein</fullName>
    </submittedName>
</protein>
<dbReference type="RefSeq" id="WP_183752981.1">
    <property type="nucleotide sequence ID" value="NZ_JACICC010000005.1"/>
</dbReference>
<dbReference type="Proteomes" id="UP000537592">
    <property type="component" value="Unassembled WGS sequence"/>
</dbReference>
<keyword evidence="2" id="KW-1185">Reference proteome</keyword>
<proteinExistence type="predicted"/>
<dbReference type="EMBL" id="JACICC010000005">
    <property type="protein sequence ID" value="MBB3810167.1"/>
    <property type="molecule type" value="Genomic_DNA"/>
</dbReference>
<sequence>MAQKAVIVIIAQRLNGTGARALIWKHPHARQSPFMRGKRFISTLCSISAFNGNLETPTYFGVTRFLHAKRYPLCLKTLYTPPKMPIGGNPENVRGN</sequence>
<name>A0A7W5Z5P8_9HYPH</name>
<reference evidence="1 2" key="1">
    <citation type="submission" date="2020-08" db="EMBL/GenBank/DDBJ databases">
        <title>Genomic Encyclopedia of Type Strains, Phase IV (KMG-IV): sequencing the most valuable type-strain genomes for metagenomic binning, comparative biology and taxonomic classification.</title>
        <authorList>
            <person name="Goeker M."/>
        </authorList>
    </citation>
    <scope>NUCLEOTIDE SEQUENCE [LARGE SCALE GENOMIC DNA]</scope>
    <source>
        <strain evidence="1 2">DSM 28760</strain>
    </source>
</reference>
<comment type="caution">
    <text evidence="1">The sequence shown here is derived from an EMBL/GenBank/DDBJ whole genome shotgun (WGS) entry which is preliminary data.</text>
</comment>
<evidence type="ECO:0000313" key="1">
    <source>
        <dbReference type="EMBL" id="MBB3810167.1"/>
    </source>
</evidence>
<dbReference type="AlphaFoldDB" id="A0A7W5Z5P8"/>